<proteinExistence type="predicted"/>
<feature type="compositionally biased region" description="Basic residues" evidence="1">
    <location>
        <begin position="13"/>
        <end position="23"/>
    </location>
</feature>
<accession>A0A2P2KSQ5</accession>
<dbReference type="AlphaFoldDB" id="A0A2P2KSQ5"/>
<dbReference type="EMBL" id="GGEC01028281">
    <property type="protein sequence ID" value="MBX08765.1"/>
    <property type="molecule type" value="Transcribed_RNA"/>
</dbReference>
<feature type="region of interest" description="Disordered" evidence="1">
    <location>
        <begin position="1"/>
        <end position="26"/>
    </location>
</feature>
<reference evidence="2" key="1">
    <citation type="submission" date="2018-02" db="EMBL/GenBank/DDBJ databases">
        <title>Rhizophora mucronata_Transcriptome.</title>
        <authorList>
            <person name="Meera S.P."/>
            <person name="Sreeshan A."/>
            <person name="Augustine A."/>
        </authorList>
    </citation>
    <scope>NUCLEOTIDE SEQUENCE</scope>
    <source>
        <tissue evidence="2">Leaf</tissue>
    </source>
</reference>
<evidence type="ECO:0000256" key="1">
    <source>
        <dbReference type="SAM" id="MobiDB-lite"/>
    </source>
</evidence>
<organism evidence="2">
    <name type="scientific">Rhizophora mucronata</name>
    <name type="common">Asiatic mangrove</name>
    <dbReference type="NCBI Taxonomy" id="61149"/>
    <lineage>
        <taxon>Eukaryota</taxon>
        <taxon>Viridiplantae</taxon>
        <taxon>Streptophyta</taxon>
        <taxon>Embryophyta</taxon>
        <taxon>Tracheophyta</taxon>
        <taxon>Spermatophyta</taxon>
        <taxon>Magnoliopsida</taxon>
        <taxon>eudicotyledons</taxon>
        <taxon>Gunneridae</taxon>
        <taxon>Pentapetalae</taxon>
        <taxon>rosids</taxon>
        <taxon>fabids</taxon>
        <taxon>Malpighiales</taxon>
        <taxon>Rhizophoraceae</taxon>
        <taxon>Rhizophora</taxon>
    </lineage>
</organism>
<protein>
    <submittedName>
        <fullName evidence="2">Uncharacterized protein</fullName>
    </submittedName>
</protein>
<evidence type="ECO:0000313" key="2">
    <source>
        <dbReference type="EMBL" id="MBX08765.1"/>
    </source>
</evidence>
<feature type="compositionally biased region" description="Basic and acidic residues" evidence="1">
    <location>
        <begin position="1"/>
        <end position="12"/>
    </location>
</feature>
<name>A0A2P2KSQ5_RHIMU</name>
<sequence length="71" mass="7836">MLSKLSNKDTKNAKHGQKPTKTRYRSEQLPRTFCVRVALMMISVRIGVTLTSTPEYPSSASSLVSTSFNSA</sequence>
<feature type="region of interest" description="Disordered" evidence="1">
    <location>
        <begin position="52"/>
        <end position="71"/>
    </location>
</feature>